<evidence type="ECO:0000256" key="1">
    <source>
        <dbReference type="ARBA" id="ARBA00022448"/>
    </source>
</evidence>
<dbReference type="SUPFAM" id="SSF53756">
    <property type="entry name" value="UDP-Glycosyltransferase/glycogen phosphorylase"/>
    <property type="match status" value="1"/>
</dbReference>
<dbReference type="Gene3D" id="3.40.50.150">
    <property type="entry name" value="Vaccinia Virus protein VP39"/>
    <property type="match status" value="2"/>
</dbReference>
<dbReference type="Gene3D" id="3.40.50.2000">
    <property type="entry name" value="Glycogen Phosphorylase B"/>
    <property type="match status" value="1"/>
</dbReference>
<dbReference type="GO" id="GO:0032259">
    <property type="term" value="P:methylation"/>
    <property type="evidence" value="ECO:0007669"/>
    <property type="project" value="UniProtKB-KW"/>
</dbReference>
<evidence type="ECO:0000256" key="3">
    <source>
        <dbReference type="ARBA" id="ARBA00022679"/>
    </source>
</evidence>
<dbReference type="InterPro" id="IPR032629">
    <property type="entry name" value="DCB_dom"/>
</dbReference>
<dbReference type="GO" id="GO:0043527">
    <property type="term" value="C:tRNA methyltransferase complex"/>
    <property type="evidence" value="ECO:0007669"/>
    <property type="project" value="UniProtKB-ARBA"/>
</dbReference>
<dbReference type="InterPro" id="IPR029063">
    <property type="entry name" value="SAM-dependent_MTases_sf"/>
</dbReference>
<evidence type="ECO:0000256" key="5">
    <source>
        <dbReference type="SAM" id="MobiDB-lite"/>
    </source>
</evidence>
<evidence type="ECO:0000313" key="10">
    <source>
        <dbReference type="Proteomes" id="UP000601435"/>
    </source>
</evidence>
<dbReference type="InterPro" id="IPR032691">
    <property type="entry name" value="Mon2/Sec7/BIG1-like_HUS"/>
</dbReference>
<reference evidence="9" key="1">
    <citation type="submission" date="2021-02" db="EMBL/GenBank/DDBJ databases">
        <authorList>
            <person name="Dougan E. K."/>
            <person name="Rhodes N."/>
            <person name="Thang M."/>
            <person name="Chan C."/>
        </authorList>
    </citation>
    <scope>NUCLEOTIDE SEQUENCE</scope>
</reference>
<evidence type="ECO:0000259" key="6">
    <source>
        <dbReference type="Pfam" id="PF01170"/>
    </source>
</evidence>
<dbReference type="Pfam" id="PF13692">
    <property type="entry name" value="Glyco_trans_1_4"/>
    <property type="match status" value="1"/>
</dbReference>
<dbReference type="InterPro" id="IPR000241">
    <property type="entry name" value="RlmKL-like_Mtase"/>
</dbReference>
<dbReference type="InterPro" id="IPR016024">
    <property type="entry name" value="ARM-type_fold"/>
</dbReference>
<dbReference type="Pfam" id="PF01170">
    <property type="entry name" value="UPF0020"/>
    <property type="match status" value="1"/>
</dbReference>
<organism evidence="9 10">
    <name type="scientific">Symbiodinium necroappetens</name>
    <dbReference type="NCBI Taxonomy" id="1628268"/>
    <lineage>
        <taxon>Eukaryota</taxon>
        <taxon>Sar</taxon>
        <taxon>Alveolata</taxon>
        <taxon>Dinophyceae</taxon>
        <taxon>Suessiales</taxon>
        <taxon>Symbiodiniaceae</taxon>
        <taxon>Symbiodinium</taxon>
    </lineage>
</organism>
<keyword evidence="1" id="KW-0813">Transport</keyword>
<gene>
    <name evidence="9" type="ORF">SNEC2469_LOCUS13511</name>
</gene>
<dbReference type="EMBL" id="CAJNJA010021564">
    <property type="protein sequence ID" value="CAE7478134.1"/>
    <property type="molecule type" value="Genomic_DNA"/>
</dbReference>
<dbReference type="GO" id="GO:0015031">
    <property type="term" value="P:protein transport"/>
    <property type="evidence" value="ECO:0007669"/>
    <property type="project" value="UniProtKB-KW"/>
</dbReference>
<dbReference type="OrthoDB" id="418661at2759"/>
<comment type="caution">
    <text evidence="9">The sequence shown here is derived from an EMBL/GenBank/DDBJ whole genome shotgun (WGS) entry which is preliminary data.</text>
</comment>
<keyword evidence="4" id="KW-0653">Protein transport</keyword>
<evidence type="ECO:0000256" key="4">
    <source>
        <dbReference type="ARBA" id="ARBA00022927"/>
    </source>
</evidence>
<feature type="domain" description="Ribosomal RNA large subunit methyltransferase K/L-like methyltransferase" evidence="6">
    <location>
        <begin position="179"/>
        <end position="210"/>
    </location>
</feature>
<evidence type="ECO:0000259" key="7">
    <source>
        <dbReference type="Pfam" id="PF12783"/>
    </source>
</evidence>
<dbReference type="Gene3D" id="1.25.40.10">
    <property type="entry name" value="Tetratricopeptide repeat domain"/>
    <property type="match status" value="1"/>
</dbReference>
<dbReference type="Pfam" id="PF12783">
    <property type="entry name" value="Sec7-like_HUS"/>
    <property type="match status" value="1"/>
</dbReference>
<dbReference type="GO" id="GO:0008168">
    <property type="term" value="F:methyltransferase activity"/>
    <property type="evidence" value="ECO:0007669"/>
    <property type="project" value="UniProtKB-KW"/>
</dbReference>
<sequence length="2078" mass="230278">MGTWHLELNKMCCTATMSACEKSSRWESALHLYRLLEASVGQPGAVARCLLIDAFSAASIWEHSLSVFSSMMSLRYEADAVGCSAVMRACERRGQWRQVLALWPHLQQLQWRGHIDSTDTEPFELRSVGPADVTACLERALEHQWLLGYPLLPPGEDQLTHGLYKYMAGMQAMTARELLSLVVEHGSVLDPFCGSGTVLIEACASGRPAIGCDLSPLASFVASQHVDTEDMDLAAFDAAVMQVVRGISLSTDPWKQLQTNIMALDDSAIRRGLQFTYLVASQVSEDEKYLQSSDKLQQVQLKEAAPRFRGTARLVMARLRSLRACSGRRAEVIQGDFRDLRLAKPVYAIITSPPYPGVYDYLTTAESAWPILGSRCRLTSEEKRLEIGRRTLWQKHSFEEFAASWQREQEQWLQAAWSLLLPGGTASLMIGDGDRDASEDGAFDNLRCTVDAAEKVGFQVVATSTIASKRTSPSDRSRGRRPEAMLAKLERKGGSADLFWLGGQECRKKYPIIKEYTDRAILKIRHHREDASRNGHGSGSGLGTSDFPLDEVLRAILMACETFHNKIVMISLSCLQRLIHREALKEETVAIVVNLMKEQAANGDETVQLKVLQTIMATPSHIKLLNETVVEQLMQLLYSLHNSSNASVHHTACAGLRQLAEHLADQAAQAATQMELPTAGEFQNIRTSLRSPAYHGDRESGSPGGECFVDMTPSLGRMSADQWRWPSWQAFCEDRGLSGIVLYGGLLYLRPPGPGSQLLAAATVQPGVDLLVRPAQAATDEPEDASALRIAVVATQDEFDETSLFAARSDLGMVSTTGNGRRYAAQALLRDIMCTEGVLLTALLIYDWKNDSTESSGNWALPEEGPQRCTVALRGGKQVTAWRGSMTQLMGACAGDLVVDVAVSIQARRSCLEILRSISSKKCVVMGHDYNLPFGPWGMEAEPTSLAVHRELLQNPNLVMFCTSQHLCNFVERFSEGGVQTCLCHCADYGYFDSIHGFSPPALCDKGQYVTFISPCPAKGLAVVLRLALMFADIQFLCVSTGWTKTLHEVQLRAHPNITIVAGTDNIEEIYRQTAVLLMPSLWQESFGLVAVEAQLRGIPVVSTAACGLREANFLEELQVQNVRLVHDSRTREMLRGITMEDAELTLNPLRPGHDSTKGSRWYVHVAHTIVATEAEAAGFAKLVQSMTFQDDNTSEALPESGGQLSKPLTVSGIHRKRRLGAKVVPRFCDAAGARRKAARNMSAVTASLAEKAQVMADYDVSSMSTRYSMDPSERMRTGNREGYWLANVKFPRPLCLELLGACISSHPSIFKAVPACFALLRHNVCAALLKNLRGCFDFAILIRSVQLLQQIFHPALAADMLPELQVFLHLMLDLTNAERSLWQRATSLEFLRSVCEDPMTIAVLYSSGPCSFGLCFGAGKYREVACAGMCAAVVVGAGSSELEQPKLFLELVNALGTLSILAVAAIGDPTGARAGNPSGGTNAQGPQASPKRAREVREEEGDETRDTSPPLTLAALQQALQLNQQQITDTIQESIAGIGQRVAQVEVNMDEHVKRTTELLGAMTDRHVHIEQSVNKVVTGHEDLARRLELLEGKFATASFSTASTRTDPGGHDAAPRPAIVVGGWDNDQSAEETLELVKKHLTELQCDLDLGDAFVPGLRRGFAIVPIGPRRDEAVFDYRRRIREVLQRGREAKIVTGARPQGGERHLWAAMSESPERRRRAQFAGKVKRLILEESGDRNKLEVEFGAGNVWYSKVRIASAVLMAPDEADKDTDRGDMHVFTWNVGGLTPDDALRLLGDFRKERIHPFDEPFVALLQEVIVDDGKTEYEKGDLQMIAGKQVHDKRDLARSDHEPVSVKLAQPVPLPQLKAAKTWGTRKLRTSDKIEHALQNFAMTSTDPIKLIADISVAITTPGRRLEVFRESIETRRLRRHILQMPAGDDRKQQWKALAKQRRAEHRNWKTEQLTLAGKQWWQAKRAVDNEKHDNAWELRLRSDDRWRDTLTEHFGSIFHKGDIEVVARRLATITHRITRRCKLFPWRPFSEEELKAVRKRWKNSKACGPDSISHEALKVLEQDDH</sequence>
<keyword evidence="2" id="KW-0489">Methyltransferase</keyword>
<dbReference type="SUPFAM" id="SSF48371">
    <property type="entry name" value="ARM repeat"/>
    <property type="match status" value="1"/>
</dbReference>
<dbReference type="SUPFAM" id="SSF53335">
    <property type="entry name" value="S-adenosyl-L-methionine-dependent methyltransferases"/>
    <property type="match status" value="1"/>
</dbReference>
<dbReference type="Pfam" id="PF16213">
    <property type="entry name" value="DCB"/>
    <property type="match status" value="1"/>
</dbReference>
<dbReference type="PROSITE" id="PS01261">
    <property type="entry name" value="UPF0020"/>
    <property type="match status" value="1"/>
</dbReference>
<feature type="region of interest" description="Disordered" evidence="5">
    <location>
        <begin position="1473"/>
        <end position="1510"/>
    </location>
</feature>
<name>A0A812SFJ7_9DINO</name>
<dbReference type="InterPro" id="IPR011990">
    <property type="entry name" value="TPR-like_helical_dom_sf"/>
</dbReference>
<proteinExistence type="predicted"/>
<feature type="domain" description="Mon2/Sec7/BIG1-like HUS" evidence="7">
    <location>
        <begin position="1293"/>
        <end position="1407"/>
    </location>
</feature>
<keyword evidence="3" id="KW-0808">Transferase</keyword>
<dbReference type="Proteomes" id="UP000601435">
    <property type="component" value="Unassembled WGS sequence"/>
</dbReference>
<evidence type="ECO:0000259" key="8">
    <source>
        <dbReference type="Pfam" id="PF16213"/>
    </source>
</evidence>
<feature type="domain" description="Mon2/Sec7/BIG1-like dimerisation and cyclophilin-binding" evidence="8">
    <location>
        <begin position="504"/>
        <end position="662"/>
    </location>
</feature>
<dbReference type="InterPro" id="IPR053943">
    <property type="entry name" value="RlmKL-like_Mtase_CS"/>
</dbReference>
<evidence type="ECO:0000313" key="9">
    <source>
        <dbReference type="EMBL" id="CAE7478134.1"/>
    </source>
</evidence>
<protein>
    <submittedName>
        <fullName evidence="9">Uncharacterized protein</fullName>
    </submittedName>
</protein>
<accession>A0A812SFJ7</accession>
<evidence type="ECO:0000256" key="2">
    <source>
        <dbReference type="ARBA" id="ARBA00022603"/>
    </source>
</evidence>
<feature type="non-terminal residue" evidence="9">
    <location>
        <position position="2078"/>
    </location>
</feature>
<keyword evidence="10" id="KW-1185">Reference proteome</keyword>